<evidence type="ECO:0000313" key="1">
    <source>
        <dbReference type="EMBL" id="GJD81132.1"/>
    </source>
</evidence>
<accession>A0AA37HS97</accession>
<gene>
    <name evidence="1" type="ORF">NBEOAGPD_4377</name>
</gene>
<evidence type="ECO:0000313" key="2">
    <source>
        <dbReference type="Proteomes" id="UP001055108"/>
    </source>
</evidence>
<comment type="caution">
    <text evidence="1">The sequence shown here is derived from an EMBL/GenBank/DDBJ whole genome shotgun (WGS) entry which is preliminary data.</text>
</comment>
<dbReference type="AlphaFoldDB" id="A0AA37HS97"/>
<dbReference type="EMBL" id="BPQM01000128">
    <property type="protein sequence ID" value="GJD81132.1"/>
    <property type="molecule type" value="Genomic_DNA"/>
</dbReference>
<organism evidence="1 2">
    <name type="scientific">Methylobacterium gregans</name>
    <dbReference type="NCBI Taxonomy" id="374424"/>
    <lineage>
        <taxon>Bacteria</taxon>
        <taxon>Pseudomonadati</taxon>
        <taxon>Pseudomonadota</taxon>
        <taxon>Alphaproteobacteria</taxon>
        <taxon>Hyphomicrobiales</taxon>
        <taxon>Methylobacteriaceae</taxon>
        <taxon>Methylobacterium</taxon>
    </lineage>
</organism>
<reference evidence="1" key="1">
    <citation type="journal article" date="2016" name="Front. Microbiol.">
        <title>Genome Sequence of the Piezophilic, Mesophilic Sulfate-Reducing Bacterium Desulfovibrio indicus J2T.</title>
        <authorList>
            <person name="Cao J."/>
            <person name="Maignien L."/>
            <person name="Shao Z."/>
            <person name="Alain K."/>
            <person name="Jebbar M."/>
        </authorList>
    </citation>
    <scope>NUCLEOTIDE SEQUENCE</scope>
    <source>
        <strain evidence="1">NBRC 103626</strain>
    </source>
</reference>
<dbReference type="RefSeq" id="WP_238306427.1">
    <property type="nucleotide sequence ID" value="NZ_BPQM01000128.1"/>
</dbReference>
<reference evidence="1" key="2">
    <citation type="submission" date="2021-08" db="EMBL/GenBank/DDBJ databases">
        <authorList>
            <person name="Tani A."/>
            <person name="Ola A."/>
            <person name="Ogura Y."/>
            <person name="Katsura K."/>
            <person name="Hayashi T."/>
        </authorList>
    </citation>
    <scope>NUCLEOTIDE SEQUENCE</scope>
    <source>
        <strain evidence="1">NBRC 103626</strain>
    </source>
</reference>
<protein>
    <submittedName>
        <fullName evidence="1">Uncharacterized protein</fullName>
    </submittedName>
</protein>
<keyword evidence="2" id="KW-1185">Reference proteome</keyword>
<name>A0AA37HS97_9HYPH</name>
<sequence length="82" mass="9257">MRFDCNVRGEWLVDPGELADKLGISLPRLLEEQRLGLVRTRVESGRQSDAGRSRITVQSREAVWQGVFCPKGTLISERSDND</sequence>
<dbReference type="Pfam" id="PF20132">
    <property type="entry name" value="DUF6522"/>
    <property type="match status" value="1"/>
</dbReference>
<dbReference type="Proteomes" id="UP001055108">
    <property type="component" value="Unassembled WGS sequence"/>
</dbReference>
<proteinExistence type="predicted"/>
<dbReference type="InterPro" id="IPR045389">
    <property type="entry name" value="DUF6522"/>
</dbReference>